<feature type="domain" description="DUF4397" evidence="2">
    <location>
        <begin position="43"/>
        <end position="164"/>
    </location>
</feature>
<keyword evidence="1" id="KW-0732">Signal</keyword>
<keyword evidence="4" id="KW-1185">Reference proteome</keyword>
<comment type="caution">
    <text evidence="3">The sequence shown here is derived from an EMBL/GenBank/DDBJ whole genome shotgun (WGS) entry which is preliminary data.</text>
</comment>
<dbReference type="RefSeq" id="WP_194423013.1">
    <property type="nucleotide sequence ID" value="NZ_BAAAPT010000001.1"/>
</dbReference>
<dbReference type="Proteomes" id="UP001291912">
    <property type="component" value="Unassembled WGS sequence"/>
</dbReference>
<evidence type="ECO:0000313" key="3">
    <source>
        <dbReference type="EMBL" id="MDZ8160264.1"/>
    </source>
</evidence>
<gene>
    <name evidence="3" type="ORF">R2Q92_00325</name>
</gene>
<sequence>MTTHAHHRRPLRTTLAALTAGAAAAAVLLVAPAAGAAEDSVGWLRLGHLSPDTKSVDVEVTALSGGAVEFELEGVGYGDVSPYTELDAGTYTVSMVPSDAAEGTAPAISGTVTIDPESANTVVAFGPSDDLEVTAISDDLSRPSDGSARIRLIQASTQTAEVDVVTSTGVPIARGAKAGDATGYAEVPAGPWTLELDGGTVTGETSIDVAEGSVSTLFVLDTASGGLEIMTVTDSAAVGAVPEGGVDTGAGGLADADRVSPAPGVPAGAWLFGI</sequence>
<protein>
    <submittedName>
        <fullName evidence="3">DUF4397 domain-containing protein</fullName>
    </submittedName>
</protein>
<dbReference type="PROSITE" id="PS51318">
    <property type="entry name" value="TAT"/>
    <property type="match status" value="1"/>
</dbReference>
<dbReference type="InterPro" id="IPR025510">
    <property type="entry name" value="DUF4397"/>
</dbReference>
<evidence type="ECO:0000259" key="2">
    <source>
        <dbReference type="Pfam" id="PF14344"/>
    </source>
</evidence>
<dbReference type="Pfam" id="PF14344">
    <property type="entry name" value="DUF4397"/>
    <property type="match status" value="1"/>
</dbReference>
<organism evidence="3 4">
    <name type="scientific">Microbacterium aquimaris</name>
    <dbReference type="NCBI Taxonomy" id="459816"/>
    <lineage>
        <taxon>Bacteria</taxon>
        <taxon>Bacillati</taxon>
        <taxon>Actinomycetota</taxon>
        <taxon>Actinomycetes</taxon>
        <taxon>Micrococcales</taxon>
        <taxon>Microbacteriaceae</taxon>
        <taxon>Microbacterium</taxon>
    </lineage>
</organism>
<dbReference type="EMBL" id="JAWJYN010000001">
    <property type="protein sequence ID" value="MDZ8160264.1"/>
    <property type="molecule type" value="Genomic_DNA"/>
</dbReference>
<feature type="signal peptide" evidence="1">
    <location>
        <begin position="1"/>
        <end position="36"/>
    </location>
</feature>
<accession>A0ABU5N2G7</accession>
<dbReference type="InterPro" id="IPR006311">
    <property type="entry name" value="TAT_signal"/>
</dbReference>
<proteinExistence type="predicted"/>
<evidence type="ECO:0000256" key="1">
    <source>
        <dbReference type="SAM" id="SignalP"/>
    </source>
</evidence>
<feature type="chain" id="PRO_5045372511" evidence="1">
    <location>
        <begin position="37"/>
        <end position="274"/>
    </location>
</feature>
<name>A0ABU5N2G7_9MICO</name>
<evidence type="ECO:0000313" key="4">
    <source>
        <dbReference type="Proteomes" id="UP001291912"/>
    </source>
</evidence>
<reference evidence="3 4" key="1">
    <citation type="submission" date="2023-10" db="EMBL/GenBank/DDBJ databases">
        <title>Microbacterium xanthum sp. nov., isolated from seaweed.</title>
        <authorList>
            <person name="Lee S.D."/>
        </authorList>
    </citation>
    <scope>NUCLEOTIDE SEQUENCE [LARGE SCALE GENOMIC DNA]</scope>
    <source>
        <strain evidence="3 4">KCTC 19124</strain>
    </source>
</reference>